<protein>
    <submittedName>
        <fullName evidence="3">Uncharacterized protein</fullName>
    </submittedName>
</protein>
<gene>
    <name evidence="3" type="ORF">CTEN210_11339</name>
</gene>
<dbReference type="AlphaFoldDB" id="A0AAD3CZ45"/>
<reference evidence="3 4" key="1">
    <citation type="journal article" date="2021" name="Sci. Rep.">
        <title>The genome of the diatom Chaetoceros tenuissimus carries an ancient integrated fragment of an extant virus.</title>
        <authorList>
            <person name="Hongo Y."/>
            <person name="Kimura K."/>
            <person name="Takaki Y."/>
            <person name="Yoshida Y."/>
            <person name="Baba S."/>
            <person name="Kobayashi G."/>
            <person name="Nagasaki K."/>
            <person name="Hano T."/>
            <person name="Tomaru Y."/>
        </authorList>
    </citation>
    <scope>NUCLEOTIDE SEQUENCE [LARGE SCALE GENOMIC DNA]</scope>
    <source>
        <strain evidence="3 4">NIES-3715</strain>
    </source>
</reference>
<evidence type="ECO:0000313" key="3">
    <source>
        <dbReference type="EMBL" id="GFH54863.1"/>
    </source>
</evidence>
<keyword evidence="4" id="KW-1185">Reference proteome</keyword>
<sequence length="331" mass="38056">METPTVKNHMVATANDYTLVAEEALHFYETTEEVNKQGTVTSSEESKTRDLSSTTSSPNTNSNIDQYLEDGKSIQYPLLQGGKLRRSGNGNEISIDLPILCEKHRQMNRLSHHYFDKRDYWLNFIPLTTLTFIGGVLSLSSVVLQEKQMFADTLIEVLVGIISLLAMTLNENTCGKRLNYSARSDMHRTAALEMKRLYDDLVFEEADKESHQRKYDLNPERYNAVFKQIISSCDSVIPDPIFEAFALADSRLKMLLNKNAVRRRINDEFEKNMNPLNIIYSAVYSDLYTRISKESRWSWKKLNPEEIVENTLENIQKIHLSSDNFFVSTTP</sequence>
<accession>A0AAD3CZ45</accession>
<evidence type="ECO:0000256" key="2">
    <source>
        <dbReference type="SAM" id="Phobius"/>
    </source>
</evidence>
<feature type="transmembrane region" description="Helical" evidence="2">
    <location>
        <begin position="120"/>
        <end position="143"/>
    </location>
</feature>
<organism evidence="3 4">
    <name type="scientific">Chaetoceros tenuissimus</name>
    <dbReference type="NCBI Taxonomy" id="426638"/>
    <lineage>
        <taxon>Eukaryota</taxon>
        <taxon>Sar</taxon>
        <taxon>Stramenopiles</taxon>
        <taxon>Ochrophyta</taxon>
        <taxon>Bacillariophyta</taxon>
        <taxon>Coscinodiscophyceae</taxon>
        <taxon>Chaetocerotophycidae</taxon>
        <taxon>Chaetocerotales</taxon>
        <taxon>Chaetocerotaceae</taxon>
        <taxon>Chaetoceros</taxon>
    </lineage>
</organism>
<proteinExistence type="predicted"/>
<evidence type="ECO:0000313" key="4">
    <source>
        <dbReference type="Proteomes" id="UP001054902"/>
    </source>
</evidence>
<feature type="transmembrane region" description="Helical" evidence="2">
    <location>
        <begin position="149"/>
        <end position="169"/>
    </location>
</feature>
<keyword evidence="2" id="KW-0472">Membrane</keyword>
<keyword evidence="2" id="KW-1133">Transmembrane helix</keyword>
<comment type="caution">
    <text evidence="3">The sequence shown here is derived from an EMBL/GenBank/DDBJ whole genome shotgun (WGS) entry which is preliminary data.</text>
</comment>
<feature type="compositionally biased region" description="Low complexity" evidence="1">
    <location>
        <begin position="52"/>
        <end position="63"/>
    </location>
</feature>
<evidence type="ECO:0000256" key="1">
    <source>
        <dbReference type="SAM" id="MobiDB-lite"/>
    </source>
</evidence>
<dbReference type="EMBL" id="BLLK01000047">
    <property type="protein sequence ID" value="GFH54863.1"/>
    <property type="molecule type" value="Genomic_DNA"/>
</dbReference>
<feature type="region of interest" description="Disordered" evidence="1">
    <location>
        <begin position="32"/>
        <end position="64"/>
    </location>
</feature>
<dbReference type="Proteomes" id="UP001054902">
    <property type="component" value="Unassembled WGS sequence"/>
</dbReference>
<keyword evidence="2" id="KW-0812">Transmembrane</keyword>
<name>A0AAD3CZ45_9STRA</name>